<dbReference type="EMBL" id="BMZA01000027">
    <property type="protein sequence ID" value="GGZ16352.1"/>
    <property type="molecule type" value="Genomic_DNA"/>
</dbReference>
<comment type="caution">
    <text evidence="2">The sequence shown here is derived from an EMBL/GenBank/DDBJ whole genome shotgun (WGS) entry which is preliminary data.</text>
</comment>
<reference evidence="2" key="2">
    <citation type="submission" date="2020-09" db="EMBL/GenBank/DDBJ databases">
        <authorList>
            <person name="Sun Q."/>
            <person name="Kim S."/>
        </authorList>
    </citation>
    <scope>NUCLEOTIDE SEQUENCE</scope>
    <source>
        <strain evidence="2">KCTC 32255</strain>
    </source>
</reference>
<dbReference type="InterPro" id="IPR044855">
    <property type="entry name" value="CoA-Trfase_III_dom3_sf"/>
</dbReference>
<dbReference type="AlphaFoldDB" id="A0A918UKG5"/>
<name>A0A918UKG5_9SPHN</name>
<accession>A0A918UKG5</accession>
<gene>
    <name evidence="2" type="ORF">GCM10011614_33920</name>
</gene>
<reference evidence="2" key="1">
    <citation type="journal article" date="2014" name="Int. J. Syst. Evol. Microbiol.">
        <title>Complete genome sequence of Corynebacterium casei LMG S-19264T (=DSM 44701T), isolated from a smear-ripened cheese.</title>
        <authorList>
            <consortium name="US DOE Joint Genome Institute (JGI-PGF)"/>
            <person name="Walter F."/>
            <person name="Albersmeier A."/>
            <person name="Kalinowski J."/>
            <person name="Ruckert C."/>
        </authorList>
    </citation>
    <scope>NUCLEOTIDE SEQUENCE</scope>
    <source>
        <strain evidence="2">KCTC 32255</strain>
    </source>
</reference>
<dbReference type="Gene3D" id="3.40.50.10540">
    <property type="entry name" value="Crotonobetainyl-coa:carnitine coa-transferase, domain 1"/>
    <property type="match status" value="1"/>
</dbReference>
<dbReference type="InterPro" id="IPR003673">
    <property type="entry name" value="CoA-Trfase_fam_III"/>
</dbReference>
<evidence type="ECO:0000313" key="2">
    <source>
        <dbReference type="EMBL" id="GGZ16352.1"/>
    </source>
</evidence>
<keyword evidence="1 2" id="KW-0808">Transferase</keyword>
<dbReference type="InterPro" id="IPR023606">
    <property type="entry name" value="CoA-Trfase_III_dom_1_sf"/>
</dbReference>
<dbReference type="Proteomes" id="UP000648075">
    <property type="component" value="Unassembled WGS sequence"/>
</dbReference>
<evidence type="ECO:0000256" key="1">
    <source>
        <dbReference type="ARBA" id="ARBA00022679"/>
    </source>
</evidence>
<dbReference type="PANTHER" id="PTHR48207">
    <property type="entry name" value="SUCCINATE--HYDROXYMETHYLGLUTARATE COA-TRANSFERASE"/>
    <property type="match status" value="1"/>
</dbReference>
<keyword evidence="3" id="KW-1185">Reference proteome</keyword>
<protein>
    <submittedName>
        <fullName evidence="2">CoA transferase</fullName>
    </submittedName>
</protein>
<dbReference type="SUPFAM" id="SSF89796">
    <property type="entry name" value="CoA-transferase family III (CaiB/BaiF)"/>
    <property type="match status" value="1"/>
</dbReference>
<dbReference type="GO" id="GO:0008410">
    <property type="term" value="F:CoA-transferase activity"/>
    <property type="evidence" value="ECO:0007669"/>
    <property type="project" value="TreeGrafter"/>
</dbReference>
<dbReference type="PANTHER" id="PTHR48207:SF3">
    <property type="entry name" value="SUCCINATE--HYDROXYMETHYLGLUTARATE COA-TRANSFERASE"/>
    <property type="match status" value="1"/>
</dbReference>
<sequence>MSATDQTKASNMPLAGCRVLDMTQYVAGPTATRMLAELGAEIIKVELAPHGDPTRFHPFIKEGRSTYYVQQNRGKKSLCIDGKSPEGRKILRDLIQVCDIFVENGAPGVIGRMGLDYDSVSKINPRLIMCSISAFGQTGELANAPGFDWCGGAYSGALSMIGERNGSPMPPQVAVGDVTAGLLASNGILAAMLHRTQTGRGQFVDVSLLDGFFFLHDAAPARATVAGSDDPDPTRNGTQAGIGLAPVGVFKGSARHFVIMAATDAMFVRLSDAMGESSLLNDERFATNSARAANKAALAEEIERWLCSISDDEACELLNKHRVPSAPILSVKEACAHPHLLERGTAEVIEDPVLGSFVVPGFPIRFSEIGRSEQRPAPNLGADGSEILEDVLGYPEDEVKRLQGNGVVVGS</sequence>
<evidence type="ECO:0000313" key="3">
    <source>
        <dbReference type="Proteomes" id="UP000648075"/>
    </source>
</evidence>
<organism evidence="2 3">
    <name type="scientific">Novosphingobium colocasiae</name>
    <dbReference type="NCBI Taxonomy" id="1256513"/>
    <lineage>
        <taxon>Bacteria</taxon>
        <taxon>Pseudomonadati</taxon>
        <taxon>Pseudomonadota</taxon>
        <taxon>Alphaproteobacteria</taxon>
        <taxon>Sphingomonadales</taxon>
        <taxon>Sphingomonadaceae</taxon>
        <taxon>Novosphingobium</taxon>
    </lineage>
</organism>
<proteinExistence type="predicted"/>
<dbReference type="Gene3D" id="3.30.1540.10">
    <property type="entry name" value="formyl-coa transferase, domain 3"/>
    <property type="match status" value="1"/>
</dbReference>
<dbReference type="InterPro" id="IPR050483">
    <property type="entry name" value="CoA-transferase_III_domain"/>
</dbReference>
<dbReference type="Pfam" id="PF02515">
    <property type="entry name" value="CoA_transf_3"/>
    <property type="match status" value="1"/>
</dbReference>